<dbReference type="Gene3D" id="3.40.50.880">
    <property type="match status" value="1"/>
</dbReference>
<evidence type="ECO:0000256" key="1">
    <source>
        <dbReference type="ARBA" id="ARBA00006534"/>
    </source>
</evidence>
<evidence type="ECO:0000256" key="2">
    <source>
        <dbReference type="ARBA" id="ARBA00022670"/>
    </source>
</evidence>
<evidence type="ECO:0008006" key="7">
    <source>
        <dbReference type="Google" id="ProtNLM"/>
    </source>
</evidence>
<keyword evidence="3" id="KW-0378">Hydrolase</keyword>
<comment type="similarity">
    <text evidence="1">Belongs to the peptidase S51 family.</text>
</comment>
<keyword evidence="6" id="KW-1185">Reference proteome</keyword>
<proteinExistence type="inferred from homology"/>
<dbReference type="InterPro" id="IPR029062">
    <property type="entry name" value="Class_I_gatase-like"/>
</dbReference>
<dbReference type="PANTHER" id="PTHR20842">
    <property type="entry name" value="PROTEASE S51 ALPHA-ASPARTYL DIPEPTIDASE"/>
    <property type="match status" value="1"/>
</dbReference>
<dbReference type="RefSeq" id="WP_190044293.1">
    <property type="nucleotide sequence ID" value="NZ_BNBE01000004.1"/>
</dbReference>
<evidence type="ECO:0000313" key="5">
    <source>
        <dbReference type="EMBL" id="GHG23691.1"/>
    </source>
</evidence>
<dbReference type="Proteomes" id="UP000632849">
    <property type="component" value="Unassembled WGS sequence"/>
</dbReference>
<dbReference type="AlphaFoldDB" id="A0A919BXU2"/>
<dbReference type="InterPro" id="IPR005320">
    <property type="entry name" value="Peptidase_S51"/>
</dbReference>
<keyword evidence="4" id="KW-0720">Serine protease</keyword>
<name>A0A919BXU2_STRFL</name>
<dbReference type="EMBL" id="BNBE01000004">
    <property type="protein sequence ID" value="GHG23691.1"/>
    <property type="molecule type" value="Genomic_DNA"/>
</dbReference>
<reference evidence="5" key="1">
    <citation type="journal article" date="2014" name="Int. J. Syst. Evol. Microbiol.">
        <title>Complete genome sequence of Corynebacterium casei LMG S-19264T (=DSM 44701T), isolated from a smear-ripened cheese.</title>
        <authorList>
            <consortium name="US DOE Joint Genome Institute (JGI-PGF)"/>
            <person name="Walter F."/>
            <person name="Albersmeier A."/>
            <person name="Kalinowski J."/>
            <person name="Ruckert C."/>
        </authorList>
    </citation>
    <scope>NUCLEOTIDE SEQUENCE</scope>
    <source>
        <strain evidence="5">JCM 4122</strain>
    </source>
</reference>
<dbReference type="GO" id="GO:0006508">
    <property type="term" value="P:proteolysis"/>
    <property type="evidence" value="ECO:0007669"/>
    <property type="project" value="UniProtKB-KW"/>
</dbReference>
<dbReference type="SUPFAM" id="SSF52317">
    <property type="entry name" value="Class I glutamine amidotransferase-like"/>
    <property type="match status" value="1"/>
</dbReference>
<sequence>MRLYLSSFRIGNHPGRLLKLLGSRPGRIAVIANAMDSAPGDVRQAGVDRETDALAGFGFDPQELDLRKFFDRPTDEVEAALDAFPAVWVRGGNTFMLRYAMARSRADAVLTSRLRQNTIVYAGYSAGPCVLAPSLHGLELSDDPSDVTKTWGDEPIWDGLGILDHAFVPHIDSPGHPGTEICERVAEHYRTNGTPHRTLSDGQVLVTDGNESVIA</sequence>
<evidence type="ECO:0000256" key="3">
    <source>
        <dbReference type="ARBA" id="ARBA00022801"/>
    </source>
</evidence>
<reference evidence="5" key="2">
    <citation type="submission" date="2020-09" db="EMBL/GenBank/DDBJ databases">
        <authorList>
            <person name="Sun Q."/>
            <person name="Ohkuma M."/>
        </authorList>
    </citation>
    <scope>NUCLEOTIDE SEQUENCE</scope>
    <source>
        <strain evidence="5">JCM 4122</strain>
    </source>
</reference>
<dbReference type="PANTHER" id="PTHR20842:SF0">
    <property type="entry name" value="ALPHA-ASPARTYL DIPEPTIDASE"/>
    <property type="match status" value="1"/>
</dbReference>
<organism evidence="5 6">
    <name type="scientific">Streptomyces filamentosus</name>
    <name type="common">Streptomyces roseosporus</name>
    <dbReference type="NCBI Taxonomy" id="67294"/>
    <lineage>
        <taxon>Bacteria</taxon>
        <taxon>Bacillati</taxon>
        <taxon>Actinomycetota</taxon>
        <taxon>Actinomycetes</taxon>
        <taxon>Kitasatosporales</taxon>
        <taxon>Streptomycetaceae</taxon>
        <taxon>Streptomyces</taxon>
    </lineage>
</organism>
<protein>
    <recommendedName>
        <fullName evidence="7">Peptidase</fullName>
    </recommendedName>
</protein>
<accession>A0A919BXU2</accession>
<dbReference type="GO" id="GO:0008236">
    <property type="term" value="F:serine-type peptidase activity"/>
    <property type="evidence" value="ECO:0007669"/>
    <property type="project" value="UniProtKB-KW"/>
</dbReference>
<dbReference type="Pfam" id="PF03575">
    <property type="entry name" value="Peptidase_S51"/>
    <property type="match status" value="1"/>
</dbReference>
<evidence type="ECO:0000256" key="4">
    <source>
        <dbReference type="ARBA" id="ARBA00022825"/>
    </source>
</evidence>
<evidence type="ECO:0000313" key="6">
    <source>
        <dbReference type="Proteomes" id="UP000632849"/>
    </source>
</evidence>
<gene>
    <name evidence="5" type="ORF">GCM10017667_68910</name>
</gene>
<comment type="caution">
    <text evidence="5">The sequence shown here is derived from an EMBL/GenBank/DDBJ whole genome shotgun (WGS) entry which is preliminary data.</text>
</comment>
<keyword evidence="2" id="KW-0645">Protease</keyword>